<dbReference type="InterPro" id="IPR000182">
    <property type="entry name" value="GNAT_dom"/>
</dbReference>
<evidence type="ECO:0000313" key="3">
    <source>
        <dbReference type="Proteomes" id="UP001596137"/>
    </source>
</evidence>
<name>A0ABW1NPH0_9ACTN</name>
<dbReference type="Pfam" id="PF08445">
    <property type="entry name" value="FR47"/>
    <property type="match status" value="1"/>
</dbReference>
<accession>A0ABW1NPH0</accession>
<evidence type="ECO:0000313" key="2">
    <source>
        <dbReference type="EMBL" id="MFC6084755.1"/>
    </source>
</evidence>
<dbReference type="SUPFAM" id="SSF55729">
    <property type="entry name" value="Acyl-CoA N-acyltransferases (Nat)"/>
    <property type="match status" value="1"/>
</dbReference>
<sequence length="255" mass="26102">MTVPIPSTPVPRELTRPADVAAATGGDLMTFWAVQGSRPGVRVFACGDAVAVASPVLSRRDRLVVSGPLAHAVPLVRHALAEAGAGYRPLGEEHLVRGLAGRVPGLELSAAFDWMRTAAPAPGDPGKAGWLAPEDDPEVTALLAEVNPGSYAVPGLPGVRRWAGVRSDTGAVASVAADAWSTPGAGFIAGVATAAGQRRLGHAEAVCRFLVTTLLAEHGRVALMVDSGNHTAIGVYHRLGFTRHPVAAAHVAAPG</sequence>
<dbReference type="InterPro" id="IPR013653">
    <property type="entry name" value="GCN5-like_dom"/>
</dbReference>
<dbReference type="Proteomes" id="UP001596137">
    <property type="component" value="Unassembled WGS sequence"/>
</dbReference>
<gene>
    <name evidence="2" type="ORF">ACFP1K_26585</name>
</gene>
<dbReference type="RefSeq" id="WP_380758149.1">
    <property type="nucleotide sequence ID" value="NZ_JBHSRF010000048.1"/>
</dbReference>
<dbReference type="PROSITE" id="PS51186">
    <property type="entry name" value="GNAT"/>
    <property type="match status" value="1"/>
</dbReference>
<dbReference type="Gene3D" id="3.40.630.30">
    <property type="match status" value="1"/>
</dbReference>
<proteinExistence type="predicted"/>
<dbReference type="InterPro" id="IPR016181">
    <property type="entry name" value="Acyl_CoA_acyltransferase"/>
</dbReference>
<evidence type="ECO:0000259" key="1">
    <source>
        <dbReference type="PROSITE" id="PS51186"/>
    </source>
</evidence>
<organism evidence="2 3">
    <name type="scientific">Sphaerisporangium aureirubrum</name>
    <dbReference type="NCBI Taxonomy" id="1544736"/>
    <lineage>
        <taxon>Bacteria</taxon>
        <taxon>Bacillati</taxon>
        <taxon>Actinomycetota</taxon>
        <taxon>Actinomycetes</taxon>
        <taxon>Streptosporangiales</taxon>
        <taxon>Streptosporangiaceae</taxon>
        <taxon>Sphaerisporangium</taxon>
    </lineage>
</organism>
<keyword evidence="3" id="KW-1185">Reference proteome</keyword>
<feature type="domain" description="N-acetyltransferase" evidence="1">
    <location>
        <begin position="85"/>
        <end position="255"/>
    </location>
</feature>
<protein>
    <submittedName>
        <fullName evidence="2">GNAT family N-acetyltransferase</fullName>
    </submittedName>
</protein>
<reference evidence="3" key="1">
    <citation type="journal article" date="2019" name="Int. J. Syst. Evol. Microbiol.">
        <title>The Global Catalogue of Microorganisms (GCM) 10K type strain sequencing project: providing services to taxonomists for standard genome sequencing and annotation.</title>
        <authorList>
            <consortium name="The Broad Institute Genomics Platform"/>
            <consortium name="The Broad Institute Genome Sequencing Center for Infectious Disease"/>
            <person name="Wu L."/>
            <person name="Ma J."/>
        </authorList>
    </citation>
    <scope>NUCLEOTIDE SEQUENCE [LARGE SCALE GENOMIC DNA]</scope>
    <source>
        <strain evidence="3">JCM 30346</strain>
    </source>
</reference>
<comment type="caution">
    <text evidence="2">The sequence shown here is derived from an EMBL/GenBank/DDBJ whole genome shotgun (WGS) entry which is preliminary data.</text>
</comment>
<dbReference type="EMBL" id="JBHSRF010000048">
    <property type="protein sequence ID" value="MFC6084755.1"/>
    <property type="molecule type" value="Genomic_DNA"/>
</dbReference>